<dbReference type="InterPro" id="IPR036388">
    <property type="entry name" value="WH-like_DNA-bd_sf"/>
</dbReference>
<dbReference type="Gene3D" id="1.10.10.10">
    <property type="entry name" value="Winged helix-like DNA-binding domain superfamily/Winged helix DNA-binding domain"/>
    <property type="match status" value="1"/>
</dbReference>
<evidence type="ECO:0000256" key="2">
    <source>
        <dbReference type="ARBA" id="ARBA00023125"/>
    </source>
</evidence>
<keyword evidence="2" id="KW-0238">DNA-binding</keyword>
<dbReference type="InterPro" id="IPR011991">
    <property type="entry name" value="ArsR-like_HTH"/>
</dbReference>
<gene>
    <name evidence="6" type="ORF">JKG61_08220</name>
</gene>
<dbReference type="InterPro" id="IPR050707">
    <property type="entry name" value="HTH_MetabolicPath_Reg"/>
</dbReference>
<reference evidence="6 7" key="1">
    <citation type="submission" date="2021-01" db="EMBL/GenBank/DDBJ databases">
        <title>C459-1 draft genome sequence.</title>
        <authorList>
            <person name="Zhang X.-F."/>
        </authorList>
    </citation>
    <scope>NUCLEOTIDE SEQUENCE [LARGE SCALE GENOMIC DNA]</scope>
    <source>
        <strain evidence="7">C459-1</strain>
    </source>
</reference>
<evidence type="ECO:0000256" key="1">
    <source>
        <dbReference type="ARBA" id="ARBA00023015"/>
    </source>
</evidence>
<dbReference type="SMART" id="SM00346">
    <property type="entry name" value="HTH_ICLR"/>
    <property type="match status" value="1"/>
</dbReference>
<dbReference type="InterPro" id="IPR005471">
    <property type="entry name" value="Tscrpt_reg_IclR_N"/>
</dbReference>
<dbReference type="InterPro" id="IPR036390">
    <property type="entry name" value="WH_DNA-bd_sf"/>
</dbReference>
<evidence type="ECO:0000259" key="5">
    <source>
        <dbReference type="PROSITE" id="PS51078"/>
    </source>
</evidence>
<dbReference type="Pfam" id="PF09339">
    <property type="entry name" value="HTH_IclR"/>
    <property type="match status" value="1"/>
</dbReference>
<dbReference type="RefSeq" id="WP_202102498.1">
    <property type="nucleotide sequence ID" value="NZ_JAERTY010000004.1"/>
</dbReference>
<dbReference type="EMBL" id="JAERTY010000004">
    <property type="protein sequence ID" value="MBL1408730.1"/>
    <property type="molecule type" value="Genomic_DNA"/>
</dbReference>
<protein>
    <submittedName>
        <fullName evidence="6">Helix-turn-helix domain-containing protein</fullName>
    </submittedName>
</protein>
<evidence type="ECO:0000259" key="4">
    <source>
        <dbReference type="PROSITE" id="PS51077"/>
    </source>
</evidence>
<evidence type="ECO:0000313" key="7">
    <source>
        <dbReference type="Proteomes" id="UP000625283"/>
    </source>
</evidence>
<dbReference type="CDD" id="cd00090">
    <property type="entry name" value="HTH_ARSR"/>
    <property type="match status" value="1"/>
</dbReference>
<dbReference type="Proteomes" id="UP000625283">
    <property type="component" value="Unassembled WGS sequence"/>
</dbReference>
<dbReference type="InterPro" id="IPR014757">
    <property type="entry name" value="Tscrpt_reg_IclR_C"/>
</dbReference>
<dbReference type="SUPFAM" id="SSF46785">
    <property type="entry name" value="Winged helix' DNA-binding domain"/>
    <property type="match status" value="1"/>
</dbReference>
<dbReference type="PROSITE" id="PS51077">
    <property type="entry name" value="HTH_ICLR"/>
    <property type="match status" value="1"/>
</dbReference>
<sequence>MIQVLHRALDILELLSRNMDKEHSLGEIATPLNLNSGTCSNIIKTMMSRGYVEKKKGYLLGRQAYYLTNNFSNEKEIIKVAKGPMKNLSKILKESCVLSVLKNNSRRTLYNKTYVQELQANPGKELNAYQTATGKLLLAYLEPVDRNAFIKTYGLPENWENVKSEQSLISELQKINKLGYAVHYTEANIVGVAMPIFRKGQVIAGLGIYLPENRYTENIKNKIFDNLAETAKTISDKMIF</sequence>
<dbReference type="PANTHER" id="PTHR30136:SF24">
    <property type="entry name" value="HTH-TYPE TRANSCRIPTIONAL REPRESSOR ALLR"/>
    <property type="match status" value="1"/>
</dbReference>
<accession>A0ABS1R372</accession>
<comment type="caution">
    <text evidence="6">The sequence shown here is derived from an EMBL/GenBank/DDBJ whole genome shotgun (WGS) entry which is preliminary data.</text>
</comment>
<dbReference type="PROSITE" id="PS51078">
    <property type="entry name" value="ICLR_ED"/>
    <property type="match status" value="1"/>
</dbReference>
<proteinExistence type="predicted"/>
<feature type="domain" description="HTH iclR-type" evidence="4">
    <location>
        <begin position="2"/>
        <end position="62"/>
    </location>
</feature>
<name>A0ABS1R372_9SPHI</name>
<dbReference type="InterPro" id="IPR029016">
    <property type="entry name" value="GAF-like_dom_sf"/>
</dbReference>
<keyword evidence="1" id="KW-0805">Transcription regulation</keyword>
<dbReference type="Gene3D" id="3.30.450.40">
    <property type="match status" value="1"/>
</dbReference>
<dbReference type="PANTHER" id="PTHR30136">
    <property type="entry name" value="HELIX-TURN-HELIX TRANSCRIPTIONAL REGULATOR, ICLR FAMILY"/>
    <property type="match status" value="1"/>
</dbReference>
<evidence type="ECO:0000256" key="3">
    <source>
        <dbReference type="ARBA" id="ARBA00023163"/>
    </source>
</evidence>
<keyword evidence="7" id="KW-1185">Reference proteome</keyword>
<organism evidence="6 7">
    <name type="scientific">Sphingobacterium faecale</name>
    <dbReference type="NCBI Taxonomy" id="2803775"/>
    <lineage>
        <taxon>Bacteria</taxon>
        <taxon>Pseudomonadati</taxon>
        <taxon>Bacteroidota</taxon>
        <taxon>Sphingobacteriia</taxon>
        <taxon>Sphingobacteriales</taxon>
        <taxon>Sphingobacteriaceae</taxon>
        <taxon>Sphingobacterium</taxon>
    </lineage>
</organism>
<dbReference type="Pfam" id="PF01614">
    <property type="entry name" value="IclR_C"/>
    <property type="match status" value="1"/>
</dbReference>
<dbReference type="SUPFAM" id="SSF55781">
    <property type="entry name" value="GAF domain-like"/>
    <property type="match status" value="1"/>
</dbReference>
<feature type="domain" description="IclR-ED" evidence="5">
    <location>
        <begin position="63"/>
        <end position="240"/>
    </location>
</feature>
<evidence type="ECO:0000313" key="6">
    <source>
        <dbReference type="EMBL" id="MBL1408730.1"/>
    </source>
</evidence>
<keyword evidence="3" id="KW-0804">Transcription</keyword>